<dbReference type="Proteomes" id="UP000828390">
    <property type="component" value="Unassembled WGS sequence"/>
</dbReference>
<evidence type="ECO:0000313" key="2">
    <source>
        <dbReference type="Proteomes" id="UP000828390"/>
    </source>
</evidence>
<protein>
    <submittedName>
        <fullName evidence="1">Uncharacterized protein</fullName>
    </submittedName>
</protein>
<dbReference type="EMBL" id="JAIWYP010000005">
    <property type="protein sequence ID" value="KAH3826737.1"/>
    <property type="molecule type" value="Genomic_DNA"/>
</dbReference>
<sequence>MLSTVRGYLLIGFAQTLFIRHQASRRDGSGRYLLSSAHHACSRSGSACGACASKRRAIQRREYCFW</sequence>
<evidence type="ECO:0000313" key="1">
    <source>
        <dbReference type="EMBL" id="KAH3826737.1"/>
    </source>
</evidence>
<comment type="caution">
    <text evidence="1">The sequence shown here is derived from an EMBL/GenBank/DDBJ whole genome shotgun (WGS) entry which is preliminary data.</text>
</comment>
<dbReference type="AlphaFoldDB" id="A0A9D4H1M9"/>
<reference evidence="1" key="2">
    <citation type="submission" date="2020-11" db="EMBL/GenBank/DDBJ databases">
        <authorList>
            <person name="McCartney M.A."/>
            <person name="Auch B."/>
            <person name="Kono T."/>
            <person name="Mallez S."/>
            <person name="Becker A."/>
            <person name="Gohl D.M."/>
            <person name="Silverstein K.A.T."/>
            <person name="Koren S."/>
            <person name="Bechman K.B."/>
            <person name="Herman A."/>
            <person name="Abrahante J.E."/>
            <person name="Garbe J."/>
        </authorList>
    </citation>
    <scope>NUCLEOTIDE SEQUENCE</scope>
    <source>
        <strain evidence="1">Duluth1</strain>
        <tissue evidence="1">Whole animal</tissue>
    </source>
</reference>
<reference evidence="1" key="1">
    <citation type="journal article" date="2019" name="bioRxiv">
        <title>The Genome of the Zebra Mussel, Dreissena polymorpha: A Resource for Invasive Species Research.</title>
        <authorList>
            <person name="McCartney M.A."/>
            <person name="Auch B."/>
            <person name="Kono T."/>
            <person name="Mallez S."/>
            <person name="Zhang Y."/>
            <person name="Obille A."/>
            <person name="Becker A."/>
            <person name="Abrahante J.E."/>
            <person name="Garbe J."/>
            <person name="Badalamenti J.P."/>
            <person name="Herman A."/>
            <person name="Mangelson H."/>
            <person name="Liachko I."/>
            <person name="Sullivan S."/>
            <person name="Sone E.D."/>
            <person name="Koren S."/>
            <person name="Silverstein K.A.T."/>
            <person name="Beckman K.B."/>
            <person name="Gohl D.M."/>
        </authorList>
    </citation>
    <scope>NUCLEOTIDE SEQUENCE</scope>
    <source>
        <strain evidence="1">Duluth1</strain>
        <tissue evidence="1">Whole animal</tissue>
    </source>
</reference>
<organism evidence="1 2">
    <name type="scientific">Dreissena polymorpha</name>
    <name type="common">Zebra mussel</name>
    <name type="synonym">Mytilus polymorpha</name>
    <dbReference type="NCBI Taxonomy" id="45954"/>
    <lineage>
        <taxon>Eukaryota</taxon>
        <taxon>Metazoa</taxon>
        <taxon>Spiralia</taxon>
        <taxon>Lophotrochozoa</taxon>
        <taxon>Mollusca</taxon>
        <taxon>Bivalvia</taxon>
        <taxon>Autobranchia</taxon>
        <taxon>Heteroconchia</taxon>
        <taxon>Euheterodonta</taxon>
        <taxon>Imparidentia</taxon>
        <taxon>Neoheterodontei</taxon>
        <taxon>Myida</taxon>
        <taxon>Dreissenoidea</taxon>
        <taxon>Dreissenidae</taxon>
        <taxon>Dreissena</taxon>
    </lineage>
</organism>
<accession>A0A9D4H1M9</accession>
<keyword evidence="2" id="KW-1185">Reference proteome</keyword>
<name>A0A9D4H1M9_DREPO</name>
<proteinExistence type="predicted"/>
<gene>
    <name evidence="1" type="ORF">DPMN_128647</name>
</gene>